<dbReference type="InterPro" id="IPR011042">
    <property type="entry name" value="6-blade_b-propeller_TolB-like"/>
</dbReference>
<evidence type="ECO:0000313" key="3">
    <source>
        <dbReference type="EMBL" id="CAF4254265.1"/>
    </source>
</evidence>
<dbReference type="Proteomes" id="UP000663836">
    <property type="component" value="Unassembled WGS sequence"/>
</dbReference>
<name>A0A820EVB5_9BILA</name>
<dbReference type="Pfam" id="PF01436">
    <property type="entry name" value="NHL"/>
    <property type="match status" value="1"/>
</dbReference>
<organism evidence="3 4">
    <name type="scientific">Rotaria sordida</name>
    <dbReference type="NCBI Taxonomy" id="392033"/>
    <lineage>
        <taxon>Eukaryota</taxon>
        <taxon>Metazoa</taxon>
        <taxon>Spiralia</taxon>
        <taxon>Gnathifera</taxon>
        <taxon>Rotifera</taxon>
        <taxon>Eurotatoria</taxon>
        <taxon>Bdelloidea</taxon>
        <taxon>Philodinida</taxon>
        <taxon>Philodinidae</taxon>
        <taxon>Rotaria</taxon>
    </lineage>
</organism>
<feature type="non-terminal residue" evidence="3">
    <location>
        <position position="38"/>
    </location>
</feature>
<dbReference type="PROSITE" id="PS51125">
    <property type="entry name" value="NHL"/>
    <property type="match status" value="1"/>
</dbReference>
<sequence>MFNNPTGITIDEDDDDIIICDTNNDRLVLISRDFKWIR</sequence>
<gene>
    <name evidence="3" type="ORF">JBS370_LOCUS38836</name>
</gene>
<dbReference type="EMBL" id="CAJOBD010023121">
    <property type="protein sequence ID" value="CAF4254265.1"/>
    <property type="molecule type" value="Genomic_DNA"/>
</dbReference>
<evidence type="ECO:0000256" key="2">
    <source>
        <dbReference type="PROSITE-ProRule" id="PRU00504"/>
    </source>
</evidence>
<evidence type="ECO:0000313" key="4">
    <source>
        <dbReference type="Proteomes" id="UP000663836"/>
    </source>
</evidence>
<comment type="caution">
    <text evidence="3">The sequence shown here is derived from an EMBL/GenBank/DDBJ whole genome shotgun (WGS) entry which is preliminary data.</text>
</comment>
<keyword evidence="1" id="KW-0677">Repeat</keyword>
<accession>A0A820EVB5</accession>
<proteinExistence type="predicted"/>
<dbReference type="SUPFAM" id="SSF63825">
    <property type="entry name" value="YWTD domain"/>
    <property type="match status" value="1"/>
</dbReference>
<evidence type="ECO:0000256" key="1">
    <source>
        <dbReference type="ARBA" id="ARBA00022737"/>
    </source>
</evidence>
<reference evidence="3" key="1">
    <citation type="submission" date="2021-02" db="EMBL/GenBank/DDBJ databases">
        <authorList>
            <person name="Nowell W R."/>
        </authorList>
    </citation>
    <scope>NUCLEOTIDE SEQUENCE</scope>
</reference>
<dbReference type="InterPro" id="IPR001258">
    <property type="entry name" value="NHL_repeat"/>
</dbReference>
<dbReference type="AlphaFoldDB" id="A0A820EVB5"/>
<protein>
    <submittedName>
        <fullName evidence="3">Uncharacterized protein</fullName>
    </submittedName>
</protein>
<dbReference type="Gene3D" id="2.120.10.30">
    <property type="entry name" value="TolB, C-terminal domain"/>
    <property type="match status" value="1"/>
</dbReference>
<feature type="repeat" description="NHL" evidence="2">
    <location>
        <begin position="1"/>
        <end position="33"/>
    </location>
</feature>